<dbReference type="Proteomes" id="UP000299102">
    <property type="component" value="Unassembled WGS sequence"/>
</dbReference>
<keyword evidence="3" id="KW-1185">Reference proteome</keyword>
<evidence type="ECO:0000313" key="2">
    <source>
        <dbReference type="EMBL" id="GBP08646.1"/>
    </source>
</evidence>
<dbReference type="EMBL" id="BGZK01000032">
    <property type="protein sequence ID" value="GBP08646.1"/>
    <property type="molecule type" value="Genomic_DNA"/>
</dbReference>
<name>A0A4C1T371_EUMVA</name>
<evidence type="ECO:0000256" key="1">
    <source>
        <dbReference type="SAM" id="MobiDB-lite"/>
    </source>
</evidence>
<gene>
    <name evidence="2" type="ORF">EVAR_7250_1</name>
</gene>
<proteinExistence type="predicted"/>
<comment type="caution">
    <text evidence="2">The sequence shown here is derived from an EMBL/GenBank/DDBJ whole genome shotgun (WGS) entry which is preliminary data.</text>
</comment>
<reference evidence="2 3" key="1">
    <citation type="journal article" date="2019" name="Commun. Biol.">
        <title>The bagworm genome reveals a unique fibroin gene that provides high tensile strength.</title>
        <authorList>
            <person name="Kono N."/>
            <person name="Nakamura H."/>
            <person name="Ohtoshi R."/>
            <person name="Tomita M."/>
            <person name="Numata K."/>
            <person name="Arakawa K."/>
        </authorList>
    </citation>
    <scope>NUCLEOTIDE SEQUENCE [LARGE SCALE GENOMIC DNA]</scope>
</reference>
<protein>
    <submittedName>
        <fullName evidence="2">Uncharacterized protein</fullName>
    </submittedName>
</protein>
<sequence length="110" mass="12248">MIFLRKTGTIKTGSTSTAPTFTQSRTDLRRERRRRTQAVGTLSPGLPRCARSDARAGELRVPVAHSPSLSNYLPPSAPHQPTAYTVRYTIPTQEANALVRCRLLRSHEFS</sequence>
<evidence type="ECO:0000313" key="3">
    <source>
        <dbReference type="Proteomes" id="UP000299102"/>
    </source>
</evidence>
<feature type="compositionally biased region" description="Low complexity" evidence="1">
    <location>
        <begin position="8"/>
        <end position="17"/>
    </location>
</feature>
<organism evidence="2 3">
    <name type="scientific">Eumeta variegata</name>
    <name type="common">Bagworm moth</name>
    <name type="synonym">Eumeta japonica</name>
    <dbReference type="NCBI Taxonomy" id="151549"/>
    <lineage>
        <taxon>Eukaryota</taxon>
        <taxon>Metazoa</taxon>
        <taxon>Ecdysozoa</taxon>
        <taxon>Arthropoda</taxon>
        <taxon>Hexapoda</taxon>
        <taxon>Insecta</taxon>
        <taxon>Pterygota</taxon>
        <taxon>Neoptera</taxon>
        <taxon>Endopterygota</taxon>
        <taxon>Lepidoptera</taxon>
        <taxon>Glossata</taxon>
        <taxon>Ditrysia</taxon>
        <taxon>Tineoidea</taxon>
        <taxon>Psychidae</taxon>
        <taxon>Oiketicinae</taxon>
        <taxon>Eumeta</taxon>
    </lineage>
</organism>
<feature type="region of interest" description="Disordered" evidence="1">
    <location>
        <begin position="8"/>
        <end position="50"/>
    </location>
</feature>
<dbReference type="AlphaFoldDB" id="A0A4C1T371"/>
<accession>A0A4C1T371</accession>